<dbReference type="PANTHER" id="PTHR21398:SF21">
    <property type="entry name" value="AGAP004005-PA"/>
    <property type="match status" value="1"/>
</dbReference>
<sequence>MKTDNKNDSKKTLSRRKRYLVFPEGSSLQLVYCLTIPSVGMGQIFTLGATAALAWELPHDPMAPFRKPAEVLHRIDKDGDHSSGGWSIKKEKPTSLITPSFNNGYSTLNSLFKQTIYNTINKGYSQKQSYNTIENSKKQSYKTANRTKPRLDHPDEDIYDKTASSSKNCLGIPLDLKLETAIIGLFIKGNYPMPQNASVYESGSVIYERRKRSLSRWDIYKMLSQEAELRGHNGKSCVLKAICEAADTPVDQEYGLFEELFHSTFTWHFYGETFAGNME</sequence>
<proteinExistence type="predicted"/>
<dbReference type="PANTHER" id="PTHR21398">
    <property type="entry name" value="AGAP007094-PA"/>
    <property type="match status" value="1"/>
</dbReference>
<dbReference type="AlphaFoldDB" id="A0A9P0B332"/>
<protein>
    <submittedName>
        <fullName evidence="2">Uncharacterized protein</fullName>
    </submittedName>
</protein>
<dbReference type="Proteomes" id="UP001154078">
    <property type="component" value="Chromosome 3"/>
</dbReference>
<evidence type="ECO:0000313" key="3">
    <source>
        <dbReference type="Proteomes" id="UP001154078"/>
    </source>
</evidence>
<evidence type="ECO:0000313" key="2">
    <source>
        <dbReference type="EMBL" id="CAH0553704.1"/>
    </source>
</evidence>
<gene>
    <name evidence="2" type="ORF">MELIAE_LOCUS5630</name>
</gene>
<evidence type="ECO:0000256" key="1">
    <source>
        <dbReference type="SAM" id="MobiDB-lite"/>
    </source>
</evidence>
<feature type="region of interest" description="Disordered" evidence="1">
    <location>
        <begin position="134"/>
        <end position="158"/>
    </location>
</feature>
<organism evidence="2 3">
    <name type="scientific">Brassicogethes aeneus</name>
    <name type="common">Rape pollen beetle</name>
    <name type="synonym">Meligethes aeneus</name>
    <dbReference type="NCBI Taxonomy" id="1431903"/>
    <lineage>
        <taxon>Eukaryota</taxon>
        <taxon>Metazoa</taxon>
        <taxon>Ecdysozoa</taxon>
        <taxon>Arthropoda</taxon>
        <taxon>Hexapoda</taxon>
        <taxon>Insecta</taxon>
        <taxon>Pterygota</taxon>
        <taxon>Neoptera</taxon>
        <taxon>Endopterygota</taxon>
        <taxon>Coleoptera</taxon>
        <taxon>Polyphaga</taxon>
        <taxon>Cucujiformia</taxon>
        <taxon>Nitidulidae</taxon>
        <taxon>Meligethinae</taxon>
        <taxon>Brassicogethes</taxon>
    </lineage>
</organism>
<keyword evidence="3" id="KW-1185">Reference proteome</keyword>
<reference evidence="2" key="1">
    <citation type="submission" date="2021-12" db="EMBL/GenBank/DDBJ databases">
        <authorList>
            <person name="King R."/>
        </authorList>
    </citation>
    <scope>NUCLEOTIDE SEQUENCE</scope>
</reference>
<accession>A0A9P0B332</accession>
<name>A0A9P0B332_BRAAE</name>
<dbReference type="SMART" id="SM00718">
    <property type="entry name" value="DM4_12"/>
    <property type="match status" value="1"/>
</dbReference>
<dbReference type="InterPro" id="IPR006631">
    <property type="entry name" value="DM4_12"/>
</dbReference>
<dbReference type="OrthoDB" id="8186940at2759"/>
<dbReference type="EMBL" id="OV121134">
    <property type="protein sequence ID" value="CAH0553704.1"/>
    <property type="molecule type" value="Genomic_DNA"/>
</dbReference>
<dbReference type="Pfam" id="PF07841">
    <property type="entry name" value="DM4_12"/>
    <property type="match status" value="1"/>
</dbReference>